<sequence>MDSSLLGSPHLGWDEKHTKEREHARIFQQVHHTQQLFESICEAIRQLPSNQRAKREREFDVADFYTVIPCSTRSAIEAQFQHVYTYKKFREFQAQFRGKVPNSTFKKFLVTYDVVSREVKCQCLLFKSRGILCRYFLSVLSFEQVDNVAPKYILERWIKNIKRRHTHIKSNQDESLLELRSKRFDDLVFRSHNICKFASESEELTGILHRVFENVMAEMQEYQARCKRKSSLSHEEATLSEVNDLQSSARVRTRDRSKNRHGSNLEKKISNATKKKKRPTPSELNLLDGRPAIQPSSSFHNAPDMNYSGEDYTSFY</sequence>
<dbReference type="GO" id="GO:0008270">
    <property type="term" value="F:zinc ion binding"/>
    <property type="evidence" value="ECO:0007669"/>
    <property type="project" value="UniProtKB-UniRule"/>
</dbReference>
<dbReference type="EMBL" id="SDMP01000014">
    <property type="protein sequence ID" value="RYR13202.1"/>
    <property type="molecule type" value="Genomic_DNA"/>
</dbReference>
<dbReference type="InterPro" id="IPR031052">
    <property type="entry name" value="FHY3/FAR1"/>
</dbReference>
<feature type="region of interest" description="Disordered" evidence="2">
    <location>
        <begin position="237"/>
        <end position="316"/>
    </location>
</feature>
<keyword evidence="1" id="KW-0863">Zinc-finger</keyword>
<evidence type="ECO:0000313" key="4">
    <source>
        <dbReference type="Proteomes" id="UP000289738"/>
    </source>
</evidence>
<keyword evidence="1" id="KW-0539">Nucleus</keyword>
<comment type="similarity">
    <text evidence="1">Belongs to the FHY3/FAR1 family.</text>
</comment>
<evidence type="ECO:0000313" key="3">
    <source>
        <dbReference type="EMBL" id="RYR13202.1"/>
    </source>
</evidence>
<reference evidence="3 4" key="1">
    <citation type="submission" date="2019-01" db="EMBL/GenBank/DDBJ databases">
        <title>Sequencing of cultivated peanut Arachis hypogaea provides insights into genome evolution and oil improvement.</title>
        <authorList>
            <person name="Chen X."/>
        </authorList>
    </citation>
    <scope>NUCLEOTIDE SEQUENCE [LARGE SCALE GENOMIC DNA]</scope>
    <source>
        <strain evidence="4">cv. Fuhuasheng</strain>
        <tissue evidence="3">Leaves</tissue>
    </source>
</reference>
<keyword evidence="4" id="KW-1185">Reference proteome</keyword>
<comment type="function">
    <text evidence="1">Putative transcription activator involved in regulating light control of development.</text>
</comment>
<gene>
    <name evidence="3" type="ORF">Ahy_B04g070315</name>
</gene>
<comment type="caution">
    <text evidence="3">The sequence shown here is derived from an EMBL/GenBank/DDBJ whole genome shotgun (WGS) entry which is preliminary data.</text>
</comment>
<feature type="compositionally biased region" description="Basic residues" evidence="2">
    <location>
        <begin position="251"/>
        <end position="261"/>
    </location>
</feature>
<keyword evidence="1" id="KW-0479">Metal-binding</keyword>
<feature type="compositionally biased region" description="Polar residues" evidence="2">
    <location>
        <begin position="240"/>
        <end position="250"/>
    </location>
</feature>
<dbReference type="Proteomes" id="UP000289738">
    <property type="component" value="Chromosome B04"/>
</dbReference>
<evidence type="ECO:0000256" key="2">
    <source>
        <dbReference type="SAM" id="MobiDB-lite"/>
    </source>
</evidence>
<protein>
    <recommendedName>
        <fullName evidence="1">Protein FAR1-RELATED SEQUENCE</fullName>
    </recommendedName>
</protein>
<dbReference type="PANTHER" id="PTHR31669">
    <property type="entry name" value="PROTEIN FAR1-RELATED SEQUENCE 10-RELATED"/>
    <property type="match status" value="1"/>
</dbReference>
<dbReference type="PANTHER" id="PTHR31669:SF283">
    <property type="entry name" value="PROTEIN FAR1-RELATED SEQUENCE"/>
    <property type="match status" value="1"/>
</dbReference>
<keyword evidence="1" id="KW-0862">Zinc</keyword>
<proteinExistence type="inferred from homology"/>
<evidence type="ECO:0000256" key="1">
    <source>
        <dbReference type="RuleBase" id="RU367018"/>
    </source>
</evidence>
<name>A0A444ZG94_ARAHY</name>
<organism evidence="3 4">
    <name type="scientific">Arachis hypogaea</name>
    <name type="common">Peanut</name>
    <dbReference type="NCBI Taxonomy" id="3818"/>
    <lineage>
        <taxon>Eukaryota</taxon>
        <taxon>Viridiplantae</taxon>
        <taxon>Streptophyta</taxon>
        <taxon>Embryophyta</taxon>
        <taxon>Tracheophyta</taxon>
        <taxon>Spermatophyta</taxon>
        <taxon>Magnoliopsida</taxon>
        <taxon>eudicotyledons</taxon>
        <taxon>Gunneridae</taxon>
        <taxon>Pentapetalae</taxon>
        <taxon>rosids</taxon>
        <taxon>fabids</taxon>
        <taxon>Fabales</taxon>
        <taxon>Fabaceae</taxon>
        <taxon>Papilionoideae</taxon>
        <taxon>50 kb inversion clade</taxon>
        <taxon>dalbergioids sensu lato</taxon>
        <taxon>Dalbergieae</taxon>
        <taxon>Pterocarpus clade</taxon>
        <taxon>Arachis</taxon>
    </lineage>
</organism>
<comment type="subcellular location">
    <subcellularLocation>
        <location evidence="1">Nucleus</location>
    </subcellularLocation>
</comment>
<accession>A0A444ZG94</accession>
<dbReference type="GO" id="GO:0005634">
    <property type="term" value="C:nucleus"/>
    <property type="evidence" value="ECO:0007669"/>
    <property type="project" value="UniProtKB-SubCell"/>
</dbReference>
<dbReference type="AlphaFoldDB" id="A0A444ZG94"/>
<dbReference type="GO" id="GO:0006355">
    <property type="term" value="P:regulation of DNA-templated transcription"/>
    <property type="evidence" value="ECO:0007669"/>
    <property type="project" value="UniProtKB-UniRule"/>
</dbReference>